<protein>
    <recommendedName>
        <fullName evidence="4">HTH lacI-type domain-containing protein</fullName>
    </recommendedName>
</protein>
<dbReference type="EMBL" id="NFKK01000015">
    <property type="protein sequence ID" value="OUP51916.1"/>
    <property type="molecule type" value="Genomic_DNA"/>
</dbReference>
<keyword evidence="1" id="KW-0805">Transcription regulation</keyword>
<dbReference type="InterPro" id="IPR028082">
    <property type="entry name" value="Peripla_BP_I"/>
</dbReference>
<dbReference type="PANTHER" id="PTHR30146">
    <property type="entry name" value="LACI-RELATED TRANSCRIPTIONAL REPRESSOR"/>
    <property type="match status" value="1"/>
</dbReference>
<organism evidence="5 6">
    <name type="scientific">Butyricicoccus pullicaecorum</name>
    <dbReference type="NCBI Taxonomy" id="501571"/>
    <lineage>
        <taxon>Bacteria</taxon>
        <taxon>Bacillati</taxon>
        <taxon>Bacillota</taxon>
        <taxon>Clostridia</taxon>
        <taxon>Eubacteriales</taxon>
        <taxon>Butyricicoccaceae</taxon>
        <taxon>Butyricicoccus</taxon>
    </lineage>
</organism>
<evidence type="ECO:0000313" key="5">
    <source>
        <dbReference type="EMBL" id="OUP51916.1"/>
    </source>
</evidence>
<dbReference type="InterPro" id="IPR000843">
    <property type="entry name" value="HTH_LacI"/>
</dbReference>
<name>A0A1Y4L5H8_9FIRM</name>
<dbReference type="InterPro" id="IPR010982">
    <property type="entry name" value="Lambda_DNA-bd_dom_sf"/>
</dbReference>
<feature type="domain" description="HTH lacI-type" evidence="4">
    <location>
        <begin position="5"/>
        <end position="62"/>
    </location>
</feature>
<dbReference type="Pfam" id="PF00532">
    <property type="entry name" value="Peripla_BP_1"/>
    <property type="match status" value="1"/>
</dbReference>
<dbReference type="CDD" id="cd01392">
    <property type="entry name" value="HTH_LacI"/>
    <property type="match status" value="1"/>
</dbReference>
<dbReference type="GO" id="GO:0003700">
    <property type="term" value="F:DNA-binding transcription factor activity"/>
    <property type="evidence" value="ECO:0007669"/>
    <property type="project" value="TreeGrafter"/>
</dbReference>
<dbReference type="GO" id="GO:0000976">
    <property type="term" value="F:transcription cis-regulatory region binding"/>
    <property type="evidence" value="ECO:0007669"/>
    <property type="project" value="TreeGrafter"/>
</dbReference>
<dbReference type="Gene3D" id="3.40.50.2300">
    <property type="match status" value="2"/>
</dbReference>
<dbReference type="InterPro" id="IPR001761">
    <property type="entry name" value="Peripla_BP/Lac1_sug-bd_dom"/>
</dbReference>
<dbReference type="RefSeq" id="WP_087373883.1">
    <property type="nucleotide sequence ID" value="NZ_NFKK01000015.1"/>
</dbReference>
<keyword evidence="2" id="KW-0238">DNA-binding</keyword>
<evidence type="ECO:0000256" key="2">
    <source>
        <dbReference type="ARBA" id="ARBA00023125"/>
    </source>
</evidence>
<gene>
    <name evidence="5" type="ORF">B5F17_11150</name>
</gene>
<dbReference type="SUPFAM" id="SSF53822">
    <property type="entry name" value="Periplasmic binding protein-like I"/>
    <property type="match status" value="1"/>
</dbReference>
<evidence type="ECO:0000256" key="1">
    <source>
        <dbReference type="ARBA" id="ARBA00023015"/>
    </source>
</evidence>
<comment type="caution">
    <text evidence="5">The sequence shown here is derived from an EMBL/GenBank/DDBJ whole genome shotgun (WGS) entry which is preliminary data.</text>
</comment>
<evidence type="ECO:0000259" key="4">
    <source>
        <dbReference type="PROSITE" id="PS50932"/>
    </source>
</evidence>
<accession>A0A1Y4L5H8</accession>
<dbReference type="PROSITE" id="PS50932">
    <property type="entry name" value="HTH_LACI_2"/>
    <property type="match status" value="1"/>
</dbReference>
<dbReference type="PANTHER" id="PTHR30146:SF109">
    <property type="entry name" value="HTH-TYPE TRANSCRIPTIONAL REGULATOR GALS"/>
    <property type="match status" value="1"/>
</dbReference>
<dbReference type="Gene3D" id="1.10.260.40">
    <property type="entry name" value="lambda repressor-like DNA-binding domains"/>
    <property type="match status" value="1"/>
</dbReference>
<reference evidence="6" key="1">
    <citation type="submission" date="2017-04" db="EMBL/GenBank/DDBJ databases">
        <title>Function of individual gut microbiota members based on whole genome sequencing of pure cultures obtained from chicken caecum.</title>
        <authorList>
            <person name="Medvecky M."/>
            <person name="Cejkova D."/>
            <person name="Polansky O."/>
            <person name="Karasova D."/>
            <person name="Kubasova T."/>
            <person name="Cizek A."/>
            <person name="Rychlik I."/>
        </authorList>
    </citation>
    <scope>NUCLEOTIDE SEQUENCE [LARGE SCALE GENOMIC DNA]</scope>
    <source>
        <strain evidence="6">An180</strain>
    </source>
</reference>
<dbReference type="CDD" id="cd06278">
    <property type="entry name" value="PBP1_LacI-like"/>
    <property type="match status" value="1"/>
</dbReference>
<dbReference type="Pfam" id="PF00356">
    <property type="entry name" value="LacI"/>
    <property type="match status" value="1"/>
</dbReference>
<dbReference type="Proteomes" id="UP000195897">
    <property type="component" value="Unassembled WGS sequence"/>
</dbReference>
<dbReference type="SMART" id="SM00354">
    <property type="entry name" value="HTH_LACI"/>
    <property type="match status" value="1"/>
</dbReference>
<keyword evidence="3" id="KW-0804">Transcription</keyword>
<sequence length="341" mass="37837">MKKNPTIIDVAQQAGVSPSTVSRVFDPSWNGRIREETRRIVLQTANQLGYHGSNALARGLFTQRSGIIAFVIGKSVSDFYIDIVKKFLPLLQERGKQVLIFEIDPVVGVENILTQVHRYRTDAIIIASSATSSEIINPFFSTNIPIIIFNRYIPDSNFSAVYCDVTAATAQAADYLMAQGHKTFGIFNGSATIAKEIERVEGFAAQVNKRGGSILWTQECDFSYTAGHETALATLSEQPWPDAIFCTSDIIALGVMDVIRKKFHKSIPQDISVIGFDNIPASSFDAYDLTTISYPFERMIPCTVDLLERILNSPSTHVERVFDMELIKRGSVAPKYELPQA</sequence>
<evidence type="ECO:0000313" key="6">
    <source>
        <dbReference type="Proteomes" id="UP000195897"/>
    </source>
</evidence>
<dbReference type="AlphaFoldDB" id="A0A1Y4L5H8"/>
<proteinExistence type="predicted"/>
<evidence type="ECO:0000256" key="3">
    <source>
        <dbReference type="ARBA" id="ARBA00023163"/>
    </source>
</evidence>
<dbReference type="SUPFAM" id="SSF47413">
    <property type="entry name" value="lambda repressor-like DNA-binding domains"/>
    <property type="match status" value="1"/>
</dbReference>